<evidence type="ECO:0000256" key="2">
    <source>
        <dbReference type="ARBA" id="ARBA00022898"/>
    </source>
</evidence>
<feature type="region of interest" description="Disordered" evidence="4">
    <location>
        <begin position="1"/>
        <end position="25"/>
    </location>
</feature>
<sequence length="395" mass="42292">MTTRRFLASGSSTLSKAPRLTPEEPSTIVRGQGCRVWDDRGREFIDYRYGLGPVTLGYCHPAVDGAIRAQLERGIIFGQPSPLEEEVAELFCSLVPSAEQVRFLKTGGEANAALIRLARAATGRDHIVQIGYQGWLNALAVGAQVLPSATAAALPGVPDDLAALHHAVAWEDRETLTAVLANHDVAAVLVSAEYARLPQSQDWYEFLRSTTEAAGALLVYDEIVTGFRVADGGVQEWTGVLPDLCVFAKGVANGMPLSVFGGRADLMSLVDDGTVVISSTFGGETLSLAAARAVMTLYRDEAVCDQLWAKGTRLWDGVRDRIAAHGAPLEVLGLPVCPQIRLAPGTDPSVMEQFLRGMYARGISLYNVAYVNLSHDDEAIEQTIAAADQTLATLA</sequence>
<dbReference type="Gene3D" id="3.90.1150.10">
    <property type="entry name" value="Aspartate Aminotransferase, domain 1"/>
    <property type="match status" value="1"/>
</dbReference>
<dbReference type="InterPro" id="IPR015421">
    <property type="entry name" value="PyrdxlP-dep_Trfase_major"/>
</dbReference>
<evidence type="ECO:0000256" key="3">
    <source>
        <dbReference type="RuleBase" id="RU003560"/>
    </source>
</evidence>
<proteinExistence type="inferred from homology"/>
<evidence type="ECO:0000256" key="1">
    <source>
        <dbReference type="ARBA" id="ARBA00001933"/>
    </source>
</evidence>
<dbReference type="Pfam" id="PF00202">
    <property type="entry name" value="Aminotran_3"/>
    <property type="match status" value="1"/>
</dbReference>
<evidence type="ECO:0000313" key="6">
    <source>
        <dbReference type="Proteomes" id="UP000886842"/>
    </source>
</evidence>
<dbReference type="Gene3D" id="3.40.640.10">
    <property type="entry name" value="Type I PLP-dependent aspartate aminotransferase-like (Major domain)"/>
    <property type="match status" value="1"/>
</dbReference>
<evidence type="ECO:0000313" key="5">
    <source>
        <dbReference type="EMBL" id="HIT76068.1"/>
    </source>
</evidence>
<dbReference type="InterPro" id="IPR005814">
    <property type="entry name" value="Aminotrans_3"/>
</dbReference>
<evidence type="ECO:0000256" key="4">
    <source>
        <dbReference type="SAM" id="MobiDB-lite"/>
    </source>
</evidence>
<comment type="caution">
    <text evidence="5">The sequence shown here is derived from an EMBL/GenBank/DDBJ whole genome shotgun (WGS) entry which is preliminary data.</text>
</comment>
<keyword evidence="2 3" id="KW-0663">Pyridoxal phosphate</keyword>
<dbReference type="GO" id="GO:0008483">
    <property type="term" value="F:transaminase activity"/>
    <property type="evidence" value="ECO:0007669"/>
    <property type="project" value="UniProtKB-KW"/>
</dbReference>
<organism evidence="5 6">
    <name type="scientific">Candidatus Avipropionibacterium avicola</name>
    <dbReference type="NCBI Taxonomy" id="2840701"/>
    <lineage>
        <taxon>Bacteria</taxon>
        <taxon>Bacillati</taxon>
        <taxon>Actinomycetota</taxon>
        <taxon>Actinomycetes</taxon>
        <taxon>Propionibacteriales</taxon>
        <taxon>Propionibacteriaceae</taxon>
        <taxon>Propionibacteriaceae incertae sedis</taxon>
        <taxon>Candidatus Avipropionibacterium</taxon>
    </lineage>
</organism>
<protein>
    <submittedName>
        <fullName evidence="5">Aminotransferase class III-fold pyridoxal phosphate-dependent enzyme</fullName>
    </submittedName>
</protein>
<comment type="cofactor">
    <cofactor evidence="1">
        <name>pyridoxal 5'-phosphate</name>
        <dbReference type="ChEBI" id="CHEBI:597326"/>
    </cofactor>
</comment>
<feature type="compositionally biased region" description="Polar residues" evidence="4">
    <location>
        <begin position="1"/>
        <end position="15"/>
    </location>
</feature>
<keyword evidence="5" id="KW-0032">Aminotransferase</keyword>
<gene>
    <name evidence="5" type="ORF">IAA98_10815</name>
</gene>
<dbReference type="Proteomes" id="UP000886842">
    <property type="component" value="Unassembled WGS sequence"/>
</dbReference>
<accession>A0A9D1KP71</accession>
<reference evidence="5" key="2">
    <citation type="journal article" date="2021" name="PeerJ">
        <title>Extensive microbial diversity within the chicken gut microbiome revealed by metagenomics and culture.</title>
        <authorList>
            <person name="Gilroy R."/>
            <person name="Ravi A."/>
            <person name="Getino M."/>
            <person name="Pursley I."/>
            <person name="Horton D.L."/>
            <person name="Alikhan N.F."/>
            <person name="Baker D."/>
            <person name="Gharbi K."/>
            <person name="Hall N."/>
            <person name="Watson M."/>
            <person name="Adriaenssens E.M."/>
            <person name="Foster-Nyarko E."/>
            <person name="Jarju S."/>
            <person name="Secka A."/>
            <person name="Antonio M."/>
            <person name="Oren A."/>
            <person name="Chaudhuri R.R."/>
            <person name="La Ragione R."/>
            <person name="Hildebrand F."/>
            <person name="Pallen M.J."/>
        </authorList>
    </citation>
    <scope>NUCLEOTIDE SEQUENCE</scope>
    <source>
        <strain evidence="5">ChiGjej1B1-24693</strain>
    </source>
</reference>
<name>A0A9D1KP71_9ACTN</name>
<dbReference type="InterPro" id="IPR015422">
    <property type="entry name" value="PyrdxlP-dep_Trfase_small"/>
</dbReference>
<dbReference type="PANTHER" id="PTHR43713:SF3">
    <property type="entry name" value="GLUTAMATE-1-SEMIALDEHYDE 2,1-AMINOMUTASE 1, CHLOROPLASTIC-RELATED"/>
    <property type="match status" value="1"/>
</dbReference>
<dbReference type="EMBL" id="DVLP01000319">
    <property type="protein sequence ID" value="HIT76068.1"/>
    <property type="molecule type" value="Genomic_DNA"/>
</dbReference>
<comment type="similarity">
    <text evidence="3">Belongs to the class-III pyridoxal-phosphate-dependent aminotransferase family.</text>
</comment>
<reference evidence="5" key="1">
    <citation type="submission" date="2020-10" db="EMBL/GenBank/DDBJ databases">
        <authorList>
            <person name="Gilroy R."/>
        </authorList>
    </citation>
    <scope>NUCLEOTIDE SEQUENCE</scope>
    <source>
        <strain evidence="5">ChiGjej1B1-24693</strain>
    </source>
</reference>
<dbReference type="InterPro" id="IPR015424">
    <property type="entry name" value="PyrdxlP-dep_Trfase"/>
</dbReference>
<dbReference type="AlphaFoldDB" id="A0A9D1KP71"/>
<keyword evidence="5" id="KW-0808">Transferase</keyword>
<dbReference type="PANTHER" id="PTHR43713">
    <property type="entry name" value="GLUTAMATE-1-SEMIALDEHYDE 2,1-AMINOMUTASE"/>
    <property type="match status" value="1"/>
</dbReference>
<dbReference type="SUPFAM" id="SSF53383">
    <property type="entry name" value="PLP-dependent transferases"/>
    <property type="match status" value="1"/>
</dbReference>
<dbReference type="GO" id="GO:0030170">
    <property type="term" value="F:pyridoxal phosphate binding"/>
    <property type="evidence" value="ECO:0007669"/>
    <property type="project" value="InterPro"/>
</dbReference>